<dbReference type="Proteomes" id="UP001596036">
    <property type="component" value="Unassembled WGS sequence"/>
</dbReference>
<accession>A0ABW0SMR0</accession>
<dbReference type="PANTHER" id="PTHR43514:SF4">
    <property type="entry name" value="ABC TRANSPORTER I FAMILY MEMBER 10"/>
    <property type="match status" value="1"/>
</dbReference>
<evidence type="ECO:0000256" key="2">
    <source>
        <dbReference type="ARBA" id="ARBA00022840"/>
    </source>
</evidence>
<evidence type="ECO:0000259" key="3">
    <source>
        <dbReference type="PROSITE" id="PS50893"/>
    </source>
</evidence>
<dbReference type="GO" id="GO:0005524">
    <property type="term" value="F:ATP binding"/>
    <property type="evidence" value="ECO:0007669"/>
    <property type="project" value="UniProtKB-KW"/>
</dbReference>
<dbReference type="Pfam" id="PF00005">
    <property type="entry name" value="ABC_tran"/>
    <property type="match status" value="1"/>
</dbReference>
<dbReference type="PANTHER" id="PTHR43514">
    <property type="entry name" value="ABC TRANSPORTER I FAMILY MEMBER 10"/>
    <property type="match status" value="1"/>
</dbReference>
<evidence type="ECO:0000313" key="4">
    <source>
        <dbReference type="EMBL" id="MFC5570264.1"/>
    </source>
</evidence>
<dbReference type="InterPro" id="IPR003439">
    <property type="entry name" value="ABC_transporter-like_ATP-bd"/>
</dbReference>
<proteinExistence type="predicted"/>
<sequence>MLNFEFAYARGGFRLDAAARIEGGVTGIFGPSGSGKSTLLLLIAGLLKPQSGSLHLDGDVLVDRARRIFVPAWQRHFGLMFQDGQLFPHLSVRDNLLYGHARLAPSRRLFDLDTVLQLLEIGHLLERRPALLSGGERQRVALGRALLYSPRLLLLDEPLSSLDERLKQQILPFLKRVKDETRIPMLYVSHARAEVEFLADRVLLMEGGQLRQEGAQVATKSVNV</sequence>
<dbReference type="Gene3D" id="3.40.50.300">
    <property type="entry name" value="P-loop containing nucleotide triphosphate hydrolases"/>
    <property type="match status" value="1"/>
</dbReference>
<dbReference type="InterPro" id="IPR027417">
    <property type="entry name" value="P-loop_NTPase"/>
</dbReference>
<dbReference type="NCBIfam" id="TIGR02142">
    <property type="entry name" value="modC_ABC"/>
    <property type="match status" value="1"/>
</dbReference>
<keyword evidence="2 4" id="KW-0067">ATP-binding</keyword>
<evidence type="ECO:0000256" key="1">
    <source>
        <dbReference type="ARBA" id="ARBA00022741"/>
    </source>
</evidence>
<keyword evidence="5" id="KW-1185">Reference proteome</keyword>
<dbReference type="SMART" id="SM00382">
    <property type="entry name" value="AAA"/>
    <property type="match status" value="1"/>
</dbReference>
<feature type="domain" description="ABC transporter" evidence="3">
    <location>
        <begin position="1"/>
        <end position="224"/>
    </location>
</feature>
<keyword evidence="1" id="KW-0547">Nucleotide-binding</keyword>
<dbReference type="SUPFAM" id="SSF52540">
    <property type="entry name" value="P-loop containing nucleoside triphosphate hydrolases"/>
    <property type="match status" value="1"/>
</dbReference>
<name>A0ABW0SMR0_9GAMM</name>
<dbReference type="PROSITE" id="PS00211">
    <property type="entry name" value="ABC_TRANSPORTER_1"/>
    <property type="match status" value="1"/>
</dbReference>
<comment type="caution">
    <text evidence="4">The sequence shown here is derived from an EMBL/GenBank/DDBJ whole genome shotgun (WGS) entry which is preliminary data.</text>
</comment>
<protein>
    <submittedName>
        <fullName evidence="4">Molybdenum ABC transporter ATP-binding protein</fullName>
    </submittedName>
</protein>
<evidence type="ECO:0000313" key="5">
    <source>
        <dbReference type="Proteomes" id="UP001596036"/>
    </source>
</evidence>
<dbReference type="InterPro" id="IPR003593">
    <property type="entry name" value="AAA+_ATPase"/>
</dbReference>
<organism evidence="4 5">
    <name type="scientific">Lysobacter yangpyeongensis</name>
    <dbReference type="NCBI Taxonomy" id="346182"/>
    <lineage>
        <taxon>Bacteria</taxon>
        <taxon>Pseudomonadati</taxon>
        <taxon>Pseudomonadota</taxon>
        <taxon>Gammaproteobacteria</taxon>
        <taxon>Lysobacterales</taxon>
        <taxon>Lysobacteraceae</taxon>
        <taxon>Lysobacter</taxon>
    </lineage>
</organism>
<dbReference type="RefSeq" id="WP_386754625.1">
    <property type="nucleotide sequence ID" value="NZ_JBHSNM010000002.1"/>
</dbReference>
<dbReference type="InterPro" id="IPR050334">
    <property type="entry name" value="Molybdenum_import_ModC"/>
</dbReference>
<reference evidence="5" key="1">
    <citation type="journal article" date="2019" name="Int. J. Syst. Evol. Microbiol.">
        <title>The Global Catalogue of Microorganisms (GCM) 10K type strain sequencing project: providing services to taxonomists for standard genome sequencing and annotation.</title>
        <authorList>
            <consortium name="The Broad Institute Genomics Platform"/>
            <consortium name="The Broad Institute Genome Sequencing Center for Infectious Disease"/>
            <person name="Wu L."/>
            <person name="Ma J."/>
        </authorList>
    </citation>
    <scope>NUCLEOTIDE SEQUENCE [LARGE SCALE GENOMIC DNA]</scope>
    <source>
        <strain evidence="5">KACC 11407</strain>
    </source>
</reference>
<dbReference type="EMBL" id="JBHSNM010000002">
    <property type="protein sequence ID" value="MFC5570264.1"/>
    <property type="molecule type" value="Genomic_DNA"/>
</dbReference>
<dbReference type="InterPro" id="IPR017871">
    <property type="entry name" value="ABC_transporter-like_CS"/>
</dbReference>
<gene>
    <name evidence="4" type="primary">modC</name>
    <name evidence="4" type="ORF">ACFPN1_09365</name>
</gene>
<dbReference type="InterPro" id="IPR011868">
    <property type="entry name" value="ModC_ABC_ATP-bd"/>
</dbReference>
<dbReference type="PROSITE" id="PS50893">
    <property type="entry name" value="ABC_TRANSPORTER_2"/>
    <property type="match status" value="1"/>
</dbReference>